<comment type="caution">
    <text evidence="2">The sequence shown here is derived from an EMBL/GenBank/DDBJ whole genome shotgun (WGS) entry which is preliminary data.</text>
</comment>
<evidence type="ECO:0000256" key="1">
    <source>
        <dbReference type="SAM" id="MobiDB-lite"/>
    </source>
</evidence>
<evidence type="ECO:0000313" key="2">
    <source>
        <dbReference type="EMBL" id="MBL5934389.1"/>
    </source>
</evidence>
<sequence>MKLTHQPPQIVASKPNEGFWFQPVQAERSREKVAQEELPARKVDRHSTVNSRQRGQI</sequence>
<protein>
    <submittedName>
        <fullName evidence="2">Uncharacterized protein</fullName>
    </submittedName>
</protein>
<name>A0AAP2ADU1_LELAM</name>
<feature type="region of interest" description="Disordered" evidence="1">
    <location>
        <begin position="28"/>
        <end position="57"/>
    </location>
</feature>
<proteinExistence type="predicted"/>
<feature type="compositionally biased region" description="Polar residues" evidence="1">
    <location>
        <begin position="48"/>
        <end position="57"/>
    </location>
</feature>
<dbReference type="AlphaFoldDB" id="A0AAP2ADU1"/>
<reference evidence="2" key="1">
    <citation type="submission" date="2020-12" db="EMBL/GenBank/DDBJ databases">
        <title>Draft genome sequence of Enterobacter spp., Lelliottia spp. and Serratia spp. isolated from drinking water reservoirs and lakes.</title>
        <authorList>
            <person name="Reitter C."/>
            <person name="Neuhaus K."/>
            <person name="Huegler M."/>
        </authorList>
    </citation>
    <scope>NUCLEOTIDE SEQUENCE</scope>
    <source>
        <strain evidence="2">TZW15</strain>
    </source>
</reference>
<dbReference type="RefSeq" id="WP_165500915.1">
    <property type="nucleotide sequence ID" value="NZ_JAENMR010000003.1"/>
</dbReference>
<accession>A0AAP2ADU1</accession>
<dbReference type="Proteomes" id="UP000653275">
    <property type="component" value="Unassembled WGS sequence"/>
</dbReference>
<feature type="compositionally biased region" description="Basic and acidic residues" evidence="1">
    <location>
        <begin position="28"/>
        <end position="47"/>
    </location>
</feature>
<gene>
    <name evidence="2" type="ORF">I7V27_07915</name>
</gene>
<evidence type="ECO:0000313" key="3">
    <source>
        <dbReference type="Proteomes" id="UP000653275"/>
    </source>
</evidence>
<organism evidence="2 3">
    <name type="scientific">Lelliottia amnigena</name>
    <name type="common">Enterobacter amnigenus</name>
    <dbReference type="NCBI Taxonomy" id="61646"/>
    <lineage>
        <taxon>Bacteria</taxon>
        <taxon>Pseudomonadati</taxon>
        <taxon>Pseudomonadota</taxon>
        <taxon>Gammaproteobacteria</taxon>
        <taxon>Enterobacterales</taxon>
        <taxon>Enterobacteriaceae</taxon>
        <taxon>Lelliottia</taxon>
    </lineage>
</organism>
<dbReference type="EMBL" id="JAENMS010000003">
    <property type="protein sequence ID" value="MBL5934389.1"/>
    <property type="molecule type" value="Genomic_DNA"/>
</dbReference>